<proteinExistence type="predicted"/>
<evidence type="ECO:0000313" key="1">
    <source>
        <dbReference type="EMBL" id="CAB0015087.1"/>
    </source>
</evidence>
<organism evidence="1 2">
    <name type="scientific">Nesidiocoris tenuis</name>
    <dbReference type="NCBI Taxonomy" id="355587"/>
    <lineage>
        <taxon>Eukaryota</taxon>
        <taxon>Metazoa</taxon>
        <taxon>Ecdysozoa</taxon>
        <taxon>Arthropoda</taxon>
        <taxon>Hexapoda</taxon>
        <taxon>Insecta</taxon>
        <taxon>Pterygota</taxon>
        <taxon>Neoptera</taxon>
        <taxon>Paraneoptera</taxon>
        <taxon>Hemiptera</taxon>
        <taxon>Heteroptera</taxon>
        <taxon>Panheteroptera</taxon>
        <taxon>Cimicomorpha</taxon>
        <taxon>Miridae</taxon>
        <taxon>Dicyphina</taxon>
        <taxon>Nesidiocoris</taxon>
    </lineage>
</organism>
<dbReference type="EMBL" id="CADCXU010028509">
    <property type="protein sequence ID" value="CAB0015087.1"/>
    <property type="molecule type" value="Genomic_DNA"/>
</dbReference>
<accession>A0A6H5HEG0</accession>
<keyword evidence="2" id="KW-1185">Reference proteome</keyword>
<reference evidence="1 2" key="1">
    <citation type="submission" date="2020-02" db="EMBL/GenBank/DDBJ databases">
        <authorList>
            <person name="Ferguson B K."/>
        </authorList>
    </citation>
    <scope>NUCLEOTIDE SEQUENCE [LARGE SCALE GENOMIC DNA]</scope>
</reference>
<name>A0A6H5HEG0_9HEMI</name>
<sequence length="69" mass="7720">MRNGSTAIRRLALLQFEFIFGRRGAPSATSPADGPVLRYRAIFVRLPDFRNFPSWSPVNGRSKGGKKLL</sequence>
<protein>
    <submittedName>
        <fullName evidence="1">Uncharacterized protein</fullName>
    </submittedName>
</protein>
<dbReference type="Proteomes" id="UP000479000">
    <property type="component" value="Unassembled WGS sequence"/>
</dbReference>
<evidence type="ECO:0000313" key="2">
    <source>
        <dbReference type="Proteomes" id="UP000479000"/>
    </source>
</evidence>
<gene>
    <name evidence="1" type="ORF">NTEN_LOCUS19460</name>
</gene>
<dbReference type="AlphaFoldDB" id="A0A6H5HEG0"/>
<feature type="non-terminal residue" evidence="1">
    <location>
        <position position="69"/>
    </location>
</feature>